<feature type="region of interest" description="Disordered" evidence="8">
    <location>
        <begin position="1058"/>
        <end position="1107"/>
    </location>
</feature>
<dbReference type="FunFam" id="3.30.160.60:FF:000139">
    <property type="entry name" value="zinc finger protein 1 homolog"/>
    <property type="match status" value="1"/>
</dbReference>
<dbReference type="GO" id="GO:0005634">
    <property type="term" value="C:nucleus"/>
    <property type="evidence" value="ECO:0007669"/>
    <property type="project" value="UniProtKB-SubCell"/>
</dbReference>
<gene>
    <name evidence="10" type="ORF">RRG08_004026</name>
</gene>
<evidence type="ECO:0000256" key="3">
    <source>
        <dbReference type="ARBA" id="ARBA00022737"/>
    </source>
</evidence>
<dbReference type="PANTHER" id="PTHR24408:SF64">
    <property type="entry name" value="LINKING IMMUNITY AND METABOLISM-RELATED"/>
    <property type="match status" value="1"/>
</dbReference>
<keyword evidence="11" id="KW-1185">Reference proteome</keyword>
<feature type="domain" description="C2H2-type" evidence="9">
    <location>
        <begin position="621"/>
        <end position="648"/>
    </location>
</feature>
<dbReference type="InterPro" id="IPR036236">
    <property type="entry name" value="Znf_C2H2_sf"/>
</dbReference>
<evidence type="ECO:0000256" key="5">
    <source>
        <dbReference type="ARBA" id="ARBA00022833"/>
    </source>
</evidence>
<keyword evidence="2" id="KW-0479">Metal-binding</keyword>
<keyword evidence="4 7" id="KW-0863">Zinc-finger</keyword>
<evidence type="ECO:0000313" key="11">
    <source>
        <dbReference type="Proteomes" id="UP001283361"/>
    </source>
</evidence>
<feature type="domain" description="C2H2-type" evidence="9">
    <location>
        <begin position="311"/>
        <end position="338"/>
    </location>
</feature>
<feature type="domain" description="C2H2-type" evidence="9">
    <location>
        <begin position="375"/>
        <end position="402"/>
    </location>
</feature>
<keyword evidence="5" id="KW-0862">Zinc</keyword>
<keyword evidence="6" id="KW-0539">Nucleus</keyword>
<feature type="compositionally biased region" description="Polar residues" evidence="8">
    <location>
        <begin position="784"/>
        <end position="801"/>
    </location>
</feature>
<sequence>MDHEQRTQAPNDFLVNLEKISLIFLELLKQASLKGFSLSSLEVLRQVGDFLITNLLSPSIRLYESTSKHKGTQTEPIKKTVISTKEIIRKQRAKGSESICDRSNLSSKTKSLGKAKRSLRNISSVNTEGMQSPTGNLYAIESDLRKKSNRSHSKDKVKNNSPLCIGSKKRKLGKVASVHQSLTKWKKLKIQEENYNPCKDFSGKRSSYPGNSKSESTMQLKNFCRKPSTSNISSQDHVTSNTKNKKVIVPLKWDQDALRKSKFISHNQTQRQYYIQAKCDVCDQIFPDLLALRKHRQGWHGFRKKNHAPSLTCDMCGMVYKKPQEISSHIMLHLNLQSIKERHERNLECQVCGKSLSTLPALLAHMKRHQTVNKFHCDFCSETFYDLLQLKSHRERHTNEEKPYKCPICGKGFRTPTTLRTHKMLHTGEKPYECDICGKRFIQTSGLNAHKLTHTAEEEMANKTKQLGREQNPLCCNICGRIYKTQLRLEEHVKSHDQENDLKCQFCSKMFTSAREATIHKRTHFDGKLICKVCGQGFGSRSELYFHSKSHESEKRPHICSKCGKSFITLADLNVHQRKHELTLDQKKTRDPFVCTVCGKIYVGRSSLTVHMKVHAGVFDLTCDFCPKKFKTPAELRHHRRVHTKEKPYVCNVCHRAFSRHSTLTNHKRSHNAERPFLCVVCGASFKLMNTLKKHSTIHTRDNKPIDKSESKDKLHDETVKHEKESPVAQNIQLDLTITTSHKEEQKTFISTEDLQRAGIASVLAYSEQFVHPPPPYPTKTHTDNTNIHSQSFEQPQGQETTGEKLDLPQMQPQTAKQLSEQAHSFLELASIPRQAAPQIASNLINSANPLLSFSGQTSKQPHQPLSLTVRQSQVQANTTSSSQRVHNIGLIQPANQIGTRRTLVRTPILSQLLATRPQNRSNTQMHQLLQLPARFQFATQSPAVSTSTQTSVYQPSEPGSSLLDQTLLHHMTRQTTPIPQGHQVQTLVTPTNLLLRQVGQLPDGDATFQVQTSGQNVNISDQVNILQTQLAQAPPAPFANTGQTLVLLSTANSTEQPEILSDENAGTSSMHPPDEISGENEEDILGEAEEEEEVDEEDNNETTETIPNLLDLTNTTTYTYYYY</sequence>
<comment type="subcellular location">
    <subcellularLocation>
        <location evidence="1">Nucleus</location>
    </subcellularLocation>
</comment>
<dbReference type="PROSITE" id="PS50157">
    <property type="entry name" value="ZINC_FINGER_C2H2_2"/>
    <property type="match status" value="13"/>
</dbReference>
<accession>A0AAE1CET9</accession>
<feature type="region of interest" description="Disordered" evidence="8">
    <location>
        <begin position="781"/>
        <end position="804"/>
    </location>
</feature>
<feature type="domain" description="C2H2-type" evidence="9">
    <location>
        <begin position="677"/>
        <end position="704"/>
    </location>
</feature>
<feature type="region of interest" description="Disordered" evidence="8">
    <location>
        <begin position="145"/>
        <end position="165"/>
    </location>
</feature>
<dbReference type="GO" id="GO:0008270">
    <property type="term" value="F:zinc ion binding"/>
    <property type="evidence" value="ECO:0007669"/>
    <property type="project" value="UniProtKB-KW"/>
</dbReference>
<evidence type="ECO:0000256" key="6">
    <source>
        <dbReference type="ARBA" id="ARBA00023242"/>
    </source>
</evidence>
<feature type="domain" description="C2H2-type" evidence="9">
    <location>
        <begin position="404"/>
        <end position="431"/>
    </location>
</feature>
<dbReference type="PANTHER" id="PTHR24408">
    <property type="entry name" value="ZINC FINGER PROTEIN"/>
    <property type="match status" value="1"/>
</dbReference>
<dbReference type="SMART" id="SM00355">
    <property type="entry name" value="ZnF_C2H2"/>
    <property type="match status" value="14"/>
</dbReference>
<evidence type="ECO:0000256" key="8">
    <source>
        <dbReference type="SAM" id="MobiDB-lite"/>
    </source>
</evidence>
<feature type="compositionally biased region" description="Polar residues" evidence="8">
    <location>
        <begin position="101"/>
        <end position="110"/>
    </location>
</feature>
<organism evidence="10 11">
    <name type="scientific">Elysia crispata</name>
    <name type="common">lettuce slug</name>
    <dbReference type="NCBI Taxonomy" id="231223"/>
    <lineage>
        <taxon>Eukaryota</taxon>
        <taxon>Metazoa</taxon>
        <taxon>Spiralia</taxon>
        <taxon>Lophotrochozoa</taxon>
        <taxon>Mollusca</taxon>
        <taxon>Gastropoda</taxon>
        <taxon>Heterobranchia</taxon>
        <taxon>Euthyneura</taxon>
        <taxon>Panpulmonata</taxon>
        <taxon>Sacoglossa</taxon>
        <taxon>Placobranchoidea</taxon>
        <taxon>Plakobranchidae</taxon>
        <taxon>Elysia</taxon>
    </lineage>
</organism>
<name>A0AAE1CET9_9GAST</name>
<evidence type="ECO:0000256" key="7">
    <source>
        <dbReference type="PROSITE-ProRule" id="PRU00042"/>
    </source>
</evidence>
<dbReference type="Pfam" id="PF00096">
    <property type="entry name" value="zf-C2H2"/>
    <property type="match status" value="6"/>
</dbReference>
<evidence type="ECO:0000256" key="1">
    <source>
        <dbReference type="ARBA" id="ARBA00004123"/>
    </source>
</evidence>
<feature type="domain" description="C2H2-type" evidence="9">
    <location>
        <begin position="558"/>
        <end position="580"/>
    </location>
</feature>
<reference evidence="10" key="1">
    <citation type="journal article" date="2023" name="G3 (Bethesda)">
        <title>A reference genome for the long-term kleptoplast-retaining sea slug Elysia crispata morphotype clarki.</title>
        <authorList>
            <person name="Eastman K.E."/>
            <person name="Pendleton A.L."/>
            <person name="Shaikh M.A."/>
            <person name="Suttiyut T."/>
            <person name="Ogas R."/>
            <person name="Tomko P."/>
            <person name="Gavelis G."/>
            <person name="Widhalm J.R."/>
            <person name="Wisecaver J.H."/>
        </authorList>
    </citation>
    <scope>NUCLEOTIDE SEQUENCE</scope>
    <source>
        <strain evidence="10">ECLA1</strain>
    </source>
</reference>
<dbReference type="Proteomes" id="UP001283361">
    <property type="component" value="Unassembled WGS sequence"/>
</dbReference>
<feature type="domain" description="C2H2-type" evidence="9">
    <location>
        <begin position="474"/>
        <end position="501"/>
    </location>
</feature>
<dbReference type="Pfam" id="PF13912">
    <property type="entry name" value="zf-C2H2_6"/>
    <property type="match status" value="1"/>
</dbReference>
<evidence type="ECO:0000259" key="9">
    <source>
        <dbReference type="PROSITE" id="PS50157"/>
    </source>
</evidence>
<feature type="domain" description="C2H2-type" evidence="9">
    <location>
        <begin position="502"/>
        <end position="529"/>
    </location>
</feature>
<dbReference type="FunFam" id="3.30.160.60:FF:000446">
    <property type="entry name" value="Zinc finger protein"/>
    <property type="match status" value="2"/>
</dbReference>
<dbReference type="GO" id="GO:0043565">
    <property type="term" value="F:sequence-specific DNA binding"/>
    <property type="evidence" value="ECO:0007669"/>
    <property type="project" value="TreeGrafter"/>
</dbReference>
<feature type="domain" description="C2H2-type" evidence="9">
    <location>
        <begin position="649"/>
        <end position="676"/>
    </location>
</feature>
<evidence type="ECO:0000256" key="2">
    <source>
        <dbReference type="ARBA" id="ARBA00022723"/>
    </source>
</evidence>
<dbReference type="InterPro" id="IPR013087">
    <property type="entry name" value="Znf_C2H2_type"/>
</dbReference>
<feature type="compositionally biased region" description="Basic and acidic residues" evidence="8">
    <location>
        <begin position="145"/>
        <end position="158"/>
    </location>
</feature>
<feature type="region of interest" description="Disordered" evidence="8">
    <location>
        <begin position="93"/>
        <end position="117"/>
    </location>
</feature>
<dbReference type="GO" id="GO:0000981">
    <property type="term" value="F:DNA-binding transcription factor activity, RNA polymerase II-specific"/>
    <property type="evidence" value="ECO:0007669"/>
    <property type="project" value="TreeGrafter"/>
</dbReference>
<dbReference type="FunFam" id="3.30.160.60:FF:000005">
    <property type="entry name" value="Zinc finger protein 14 homolog"/>
    <property type="match status" value="1"/>
</dbReference>
<proteinExistence type="predicted"/>
<feature type="domain" description="C2H2-type" evidence="9">
    <location>
        <begin position="593"/>
        <end position="617"/>
    </location>
</feature>
<feature type="region of interest" description="Disordered" evidence="8">
    <location>
        <begin position="697"/>
        <end position="726"/>
    </location>
</feature>
<dbReference type="SUPFAM" id="SSF57667">
    <property type="entry name" value="beta-beta-alpha zinc fingers"/>
    <property type="match status" value="6"/>
</dbReference>
<dbReference type="EMBL" id="JAWDGP010008078">
    <property type="protein sequence ID" value="KAK3691717.1"/>
    <property type="molecule type" value="Genomic_DNA"/>
</dbReference>
<dbReference type="FunFam" id="3.30.160.60:FF:000557">
    <property type="entry name" value="zinc finger and SCAN domain-containing protein 29"/>
    <property type="match status" value="1"/>
</dbReference>
<protein>
    <recommendedName>
        <fullName evidence="9">C2H2-type domain-containing protein</fullName>
    </recommendedName>
</protein>
<feature type="domain" description="C2H2-type" evidence="9">
    <location>
        <begin position="432"/>
        <end position="459"/>
    </location>
</feature>
<keyword evidence="3" id="KW-0677">Repeat</keyword>
<feature type="compositionally biased region" description="Acidic residues" evidence="8">
    <location>
        <begin position="1077"/>
        <end position="1102"/>
    </location>
</feature>
<dbReference type="AlphaFoldDB" id="A0AAE1CET9"/>
<evidence type="ECO:0000313" key="10">
    <source>
        <dbReference type="EMBL" id="KAK3691717.1"/>
    </source>
</evidence>
<comment type="caution">
    <text evidence="10">The sequence shown here is derived from an EMBL/GenBank/DDBJ whole genome shotgun (WGS) entry which is preliminary data.</text>
</comment>
<feature type="domain" description="C2H2-type" evidence="9">
    <location>
        <begin position="347"/>
        <end position="374"/>
    </location>
</feature>
<feature type="domain" description="C2H2-type" evidence="9">
    <location>
        <begin position="529"/>
        <end position="556"/>
    </location>
</feature>
<dbReference type="PROSITE" id="PS00028">
    <property type="entry name" value="ZINC_FINGER_C2H2_1"/>
    <property type="match status" value="13"/>
</dbReference>
<feature type="compositionally biased region" description="Basic and acidic residues" evidence="8">
    <location>
        <begin position="699"/>
        <end position="726"/>
    </location>
</feature>
<evidence type="ECO:0000256" key="4">
    <source>
        <dbReference type="ARBA" id="ARBA00022771"/>
    </source>
</evidence>
<dbReference type="Gene3D" id="3.30.160.60">
    <property type="entry name" value="Classic Zinc Finger"/>
    <property type="match status" value="10"/>
</dbReference>